<dbReference type="AlphaFoldDB" id="A0A6N6JDZ2"/>
<dbReference type="Pfam" id="PF13673">
    <property type="entry name" value="Acetyltransf_10"/>
    <property type="match status" value="1"/>
</dbReference>
<dbReference type="SUPFAM" id="SSF55729">
    <property type="entry name" value="Acyl-CoA N-acyltransferases (Nat)"/>
    <property type="match status" value="1"/>
</dbReference>
<proteinExistence type="predicted"/>
<dbReference type="RefSeq" id="WP_243144850.1">
    <property type="nucleotide sequence ID" value="NZ_BLJE01000002.1"/>
</dbReference>
<keyword evidence="5" id="KW-1185">Reference proteome</keyword>
<dbReference type="InterPro" id="IPR000182">
    <property type="entry name" value="GNAT_dom"/>
</dbReference>
<dbReference type="EMBL" id="BLJE01000002">
    <property type="protein sequence ID" value="GFE64345.1"/>
    <property type="molecule type" value="Genomic_DNA"/>
</dbReference>
<reference evidence="4 5" key="1">
    <citation type="submission" date="2019-12" db="EMBL/GenBank/DDBJ databases">
        <title>Litoreibacter badius sp. nov., a novel bacteriochlorophyll a-containing bacterium in the genus Litoreibacter.</title>
        <authorList>
            <person name="Kanamuro M."/>
            <person name="Takabe Y."/>
            <person name="Mori K."/>
            <person name="Takaichi S."/>
            <person name="Hanada S."/>
        </authorList>
    </citation>
    <scope>NUCLEOTIDE SEQUENCE [LARGE SCALE GENOMIC DNA]</scope>
    <source>
        <strain evidence="4 5">K6</strain>
    </source>
</reference>
<evidence type="ECO:0000313" key="5">
    <source>
        <dbReference type="Proteomes" id="UP000436822"/>
    </source>
</evidence>
<evidence type="ECO:0000256" key="2">
    <source>
        <dbReference type="ARBA" id="ARBA00023315"/>
    </source>
</evidence>
<sequence length="144" mass="16151">MTFSRVETAEDLAHCHHIRRVVFIEEQNVSEAEEMDDRDGDCSHYLMWDGETPIATARVLPMGNTAKIQRVAVMKSHRGGGTGAQLMRYVMEQCRKDGFNTAVLGAQTYAIGFYERLGFEAYGPEYDDAGIAHRDMTAELTELA</sequence>
<dbReference type="Gene3D" id="3.40.630.30">
    <property type="match status" value="1"/>
</dbReference>
<evidence type="ECO:0000313" key="4">
    <source>
        <dbReference type="EMBL" id="GFE64345.1"/>
    </source>
</evidence>
<dbReference type="Proteomes" id="UP000436822">
    <property type="component" value="Unassembled WGS sequence"/>
</dbReference>
<name>A0A6N6JDZ2_9RHOB</name>
<keyword evidence="1 4" id="KW-0808">Transferase</keyword>
<organism evidence="4 5">
    <name type="scientific">Litoreibacter roseus</name>
    <dbReference type="NCBI Taxonomy" id="2601869"/>
    <lineage>
        <taxon>Bacteria</taxon>
        <taxon>Pseudomonadati</taxon>
        <taxon>Pseudomonadota</taxon>
        <taxon>Alphaproteobacteria</taxon>
        <taxon>Rhodobacterales</taxon>
        <taxon>Roseobacteraceae</taxon>
        <taxon>Litoreibacter</taxon>
    </lineage>
</organism>
<gene>
    <name evidence="4" type="primary">ElaA</name>
    <name evidence="4" type="ORF">KIN_14190</name>
</gene>
<dbReference type="GO" id="GO:0016747">
    <property type="term" value="F:acyltransferase activity, transferring groups other than amino-acyl groups"/>
    <property type="evidence" value="ECO:0007669"/>
    <property type="project" value="InterPro"/>
</dbReference>
<accession>A0A6N6JDZ2</accession>
<dbReference type="InterPro" id="IPR016181">
    <property type="entry name" value="Acyl_CoA_acyltransferase"/>
</dbReference>
<dbReference type="PROSITE" id="PS51186">
    <property type="entry name" value="GNAT"/>
    <property type="match status" value="1"/>
</dbReference>
<evidence type="ECO:0000256" key="1">
    <source>
        <dbReference type="ARBA" id="ARBA00022679"/>
    </source>
</evidence>
<dbReference type="InterPro" id="IPR050832">
    <property type="entry name" value="Bact_Acetyltransf"/>
</dbReference>
<dbReference type="PANTHER" id="PTHR43877">
    <property type="entry name" value="AMINOALKYLPHOSPHONATE N-ACETYLTRANSFERASE-RELATED-RELATED"/>
    <property type="match status" value="1"/>
</dbReference>
<evidence type="ECO:0000259" key="3">
    <source>
        <dbReference type="PROSITE" id="PS51186"/>
    </source>
</evidence>
<feature type="domain" description="N-acetyltransferase" evidence="3">
    <location>
        <begin position="1"/>
        <end position="141"/>
    </location>
</feature>
<protein>
    <submittedName>
        <fullName evidence="4">Acetyltransferase</fullName>
    </submittedName>
</protein>
<comment type="caution">
    <text evidence="4">The sequence shown here is derived from an EMBL/GenBank/DDBJ whole genome shotgun (WGS) entry which is preliminary data.</text>
</comment>
<dbReference type="CDD" id="cd04301">
    <property type="entry name" value="NAT_SF"/>
    <property type="match status" value="1"/>
</dbReference>
<keyword evidence="2" id="KW-0012">Acyltransferase</keyword>